<evidence type="ECO:0000313" key="1">
    <source>
        <dbReference type="EMBL" id="EJX09808.1"/>
    </source>
</evidence>
<dbReference type="EMBL" id="AMCI01000315">
    <property type="protein sequence ID" value="EJX09808.1"/>
    <property type="molecule type" value="Genomic_DNA"/>
</dbReference>
<name>J9H1Y0_9ZZZZ</name>
<protein>
    <submittedName>
        <fullName evidence="1">Uncharacterized protein</fullName>
    </submittedName>
</protein>
<comment type="caution">
    <text evidence="1">The sequence shown here is derived from an EMBL/GenBank/DDBJ whole genome shotgun (WGS) entry which is preliminary data.</text>
</comment>
<gene>
    <name evidence="1" type="ORF">EVA_02082</name>
</gene>
<proteinExistence type="predicted"/>
<dbReference type="AlphaFoldDB" id="J9H1Y0"/>
<reference evidence="1" key="1">
    <citation type="journal article" date="2012" name="PLoS ONE">
        <title>Gene sets for utilization of primary and secondary nutrition supplies in the distal gut of endangered iberian lynx.</title>
        <authorList>
            <person name="Alcaide M."/>
            <person name="Messina E."/>
            <person name="Richter M."/>
            <person name="Bargiela R."/>
            <person name="Peplies J."/>
            <person name="Huws S.A."/>
            <person name="Newbold C.J."/>
            <person name="Golyshin P.N."/>
            <person name="Simon M.A."/>
            <person name="Lopez G."/>
            <person name="Yakimov M.M."/>
            <person name="Ferrer M."/>
        </authorList>
    </citation>
    <scope>NUCLEOTIDE SEQUENCE</scope>
</reference>
<sequence>MKAGHFRSVFFRSLQLHSTYPSKTIVSSFVKTCLGFGANQWQGSGHHFSRLLSDAMTPAHTRVIFPDQLCVPRGKPDSPCVIFFSNTLQAAFRKR</sequence>
<organism evidence="1">
    <name type="scientific">gut metagenome</name>
    <dbReference type="NCBI Taxonomy" id="749906"/>
    <lineage>
        <taxon>unclassified sequences</taxon>
        <taxon>metagenomes</taxon>
        <taxon>organismal metagenomes</taxon>
    </lineage>
</organism>
<accession>J9H1Y0</accession>